<dbReference type="PANTHER" id="PTHR30136">
    <property type="entry name" value="HELIX-TURN-HELIX TRANSCRIPTIONAL REGULATOR, ICLR FAMILY"/>
    <property type="match status" value="1"/>
</dbReference>
<feature type="domain" description="IclR-ED" evidence="1">
    <location>
        <begin position="1"/>
        <end position="99"/>
    </location>
</feature>
<dbReference type="InterPro" id="IPR014757">
    <property type="entry name" value="Tscrpt_reg_IclR_C"/>
</dbReference>
<evidence type="ECO:0000313" key="3">
    <source>
        <dbReference type="Proteomes" id="UP000199073"/>
    </source>
</evidence>
<organism evidence="2 3">
    <name type="scientific">Desulforhopalus singaporensis</name>
    <dbReference type="NCBI Taxonomy" id="91360"/>
    <lineage>
        <taxon>Bacteria</taxon>
        <taxon>Pseudomonadati</taxon>
        <taxon>Thermodesulfobacteriota</taxon>
        <taxon>Desulfobulbia</taxon>
        <taxon>Desulfobulbales</taxon>
        <taxon>Desulfocapsaceae</taxon>
        <taxon>Desulforhopalus</taxon>
    </lineage>
</organism>
<dbReference type="InterPro" id="IPR050707">
    <property type="entry name" value="HTH_MetabolicPath_Reg"/>
</dbReference>
<dbReference type="Pfam" id="PF01614">
    <property type="entry name" value="IclR_C"/>
    <property type="match status" value="1"/>
</dbReference>
<evidence type="ECO:0000313" key="2">
    <source>
        <dbReference type="EMBL" id="SDP52661.1"/>
    </source>
</evidence>
<evidence type="ECO:0000259" key="1">
    <source>
        <dbReference type="PROSITE" id="PS51078"/>
    </source>
</evidence>
<dbReference type="GO" id="GO:0003700">
    <property type="term" value="F:DNA-binding transcription factor activity"/>
    <property type="evidence" value="ECO:0007669"/>
    <property type="project" value="TreeGrafter"/>
</dbReference>
<dbReference type="InterPro" id="IPR029016">
    <property type="entry name" value="GAF-like_dom_sf"/>
</dbReference>
<dbReference type="Proteomes" id="UP000199073">
    <property type="component" value="Unassembled WGS sequence"/>
</dbReference>
<dbReference type="OrthoDB" id="5416964at2"/>
<proteinExistence type="predicted"/>
<dbReference type="PANTHER" id="PTHR30136:SF35">
    <property type="entry name" value="HTH-TYPE TRANSCRIPTIONAL REGULATOR RV1719"/>
    <property type="match status" value="1"/>
</dbReference>
<gene>
    <name evidence="2" type="ORF">SAMN05660330_03057</name>
</gene>
<protein>
    <submittedName>
        <fullName evidence="2">Transcriptional regulator</fullName>
    </submittedName>
</protein>
<dbReference type="Gene3D" id="3.30.450.40">
    <property type="match status" value="1"/>
</dbReference>
<sequence length="105" mass="11644">MTADLSKTQLIPYTGATITDHKRLLEDLEKNRLRGYSIDRGELIPNIFSVGAPIFDRNGTIAASISISSDPVMLDLDNFSELTDELILASREISHSLGYITTYII</sequence>
<dbReference type="GO" id="GO:0045892">
    <property type="term" value="P:negative regulation of DNA-templated transcription"/>
    <property type="evidence" value="ECO:0007669"/>
    <property type="project" value="TreeGrafter"/>
</dbReference>
<dbReference type="EMBL" id="FNJI01000024">
    <property type="protein sequence ID" value="SDP52661.1"/>
    <property type="molecule type" value="Genomic_DNA"/>
</dbReference>
<dbReference type="STRING" id="91360.SAMN05660330_03057"/>
<name>A0A1H0TFQ2_9BACT</name>
<dbReference type="AlphaFoldDB" id="A0A1H0TFQ2"/>
<reference evidence="2 3" key="1">
    <citation type="submission" date="2016-10" db="EMBL/GenBank/DDBJ databases">
        <authorList>
            <person name="de Groot N.N."/>
        </authorList>
    </citation>
    <scope>NUCLEOTIDE SEQUENCE [LARGE SCALE GENOMIC DNA]</scope>
    <source>
        <strain evidence="2 3">DSM 12130</strain>
    </source>
</reference>
<dbReference type="SUPFAM" id="SSF55781">
    <property type="entry name" value="GAF domain-like"/>
    <property type="match status" value="1"/>
</dbReference>
<dbReference type="RefSeq" id="WP_092224359.1">
    <property type="nucleotide sequence ID" value="NZ_FNJI01000024.1"/>
</dbReference>
<accession>A0A1H0TFQ2</accession>
<dbReference type="GO" id="GO:0003677">
    <property type="term" value="F:DNA binding"/>
    <property type="evidence" value="ECO:0007669"/>
    <property type="project" value="TreeGrafter"/>
</dbReference>
<keyword evidence="3" id="KW-1185">Reference proteome</keyword>
<dbReference type="PROSITE" id="PS51078">
    <property type="entry name" value="ICLR_ED"/>
    <property type="match status" value="1"/>
</dbReference>